<evidence type="ECO:0000313" key="8">
    <source>
        <dbReference type="EMBL" id="OEH74193.1"/>
    </source>
</evidence>
<feature type="domain" description="Tr-type G" evidence="7">
    <location>
        <begin position="127"/>
        <end position="396"/>
    </location>
</feature>
<dbReference type="PROSITE" id="PS51722">
    <property type="entry name" value="G_TR_2"/>
    <property type="match status" value="1"/>
</dbReference>
<dbReference type="InterPro" id="IPR009001">
    <property type="entry name" value="Transl_elong_EF1A/Init_IF2_C"/>
</dbReference>
<dbReference type="EMBL" id="JROU02002097">
    <property type="protein sequence ID" value="OEH74193.1"/>
    <property type="molecule type" value="Genomic_DNA"/>
</dbReference>
<dbReference type="SUPFAM" id="SSF50465">
    <property type="entry name" value="EF-Tu/eEF-1alpha/eIF2-gamma C-terminal domain"/>
    <property type="match status" value="1"/>
</dbReference>
<evidence type="ECO:0000256" key="5">
    <source>
        <dbReference type="ARBA" id="ARBA00023134"/>
    </source>
</evidence>
<accession>A0A1D3CSM2</accession>
<dbReference type="InterPro" id="IPR000795">
    <property type="entry name" value="T_Tr_GTP-bd_dom"/>
</dbReference>
<keyword evidence="9" id="KW-1185">Reference proteome</keyword>
<dbReference type="InParanoid" id="A0A1D3CSM2"/>
<dbReference type="Proteomes" id="UP000095192">
    <property type="component" value="Unassembled WGS sequence"/>
</dbReference>
<feature type="region of interest" description="Disordered" evidence="6">
    <location>
        <begin position="1"/>
        <end position="51"/>
    </location>
</feature>
<feature type="compositionally biased region" description="Polar residues" evidence="6">
    <location>
        <begin position="1"/>
        <end position="10"/>
    </location>
</feature>
<dbReference type="InterPro" id="IPR009000">
    <property type="entry name" value="Transl_B-barrel_sf"/>
</dbReference>
<dbReference type="GO" id="GO:0005737">
    <property type="term" value="C:cytoplasm"/>
    <property type="evidence" value="ECO:0007669"/>
    <property type="project" value="UniProtKB-SubCell"/>
</dbReference>
<proteinExistence type="inferred from homology"/>
<dbReference type="Gene3D" id="3.40.50.300">
    <property type="entry name" value="P-loop containing nucleotide triphosphate hydrolases"/>
    <property type="match status" value="1"/>
</dbReference>
<organism evidence="8 9">
    <name type="scientific">Cyclospora cayetanensis</name>
    <dbReference type="NCBI Taxonomy" id="88456"/>
    <lineage>
        <taxon>Eukaryota</taxon>
        <taxon>Sar</taxon>
        <taxon>Alveolata</taxon>
        <taxon>Apicomplexa</taxon>
        <taxon>Conoidasida</taxon>
        <taxon>Coccidia</taxon>
        <taxon>Eucoccidiorida</taxon>
        <taxon>Eimeriorina</taxon>
        <taxon>Eimeriidae</taxon>
        <taxon>Cyclospora</taxon>
    </lineage>
</organism>
<dbReference type="FunFam" id="2.40.30.10:FF:000020">
    <property type="entry name" value="Translation elongation factor EF-1"/>
    <property type="match status" value="1"/>
</dbReference>
<dbReference type="Gene3D" id="2.40.30.10">
    <property type="entry name" value="Translation factors"/>
    <property type="match status" value="2"/>
</dbReference>
<keyword evidence="3" id="KW-0963">Cytoplasm</keyword>
<dbReference type="AlphaFoldDB" id="A0A1D3CSM2"/>
<keyword evidence="5" id="KW-0342">GTP-binding</keyword>
<dbReference type="InterPro" id="IPR031157">
    <property type="entry name" value="G_TR_CS"/>
</dbReference>
<dbReference type="Pfam" id="PF22594">
    <property type="entry name" value="GTP-eEF1A_C"/>
    <property type="match status" value="1"/>
</dbReference>
<dbReference type="InterPro" id="IPR050100">
    <property type="entry name" value="TRAFAC_GTPase_members"/>
</dbReference>
<sequence>MSKSSLNSNAPVFIPGQPFMMPAAPAAEERSKTPLLTQAEQPAAASAGAPQQQVALNELCSGMEAATLNENEHSWDEEDDSIEAEKATPGETSEPDASPPPMEGEAEETAAPGVAPGKSAKMKPDPRPHLNIVFIGHVDAGKSTTCGNILYLTGGVDSRTIEKYEREAKEKNRDSWFLAFVMDTNEEERQKGKTVEVGRAYFSTPNRRFTLLDAPGHKAFVPNMIEGSGWGVEEGVKEASLGHHCVCEDVLPRVGNDPLCVSVQADIGVLIISSRKGEFETGFEKGGQTREHTLLAKTLGVCQLVVAVNKMDESTCQWNEERYREIIRKTKAFFQGCGFVLGKNLVYIPISGLAGQNLKCHVSRKDSPCFDAKASWYSAEEPTLFEVLDGLTPPPRKPNAALRIPILDGYKDNGVTALGKVEAGTVTFGMTVVLMPNKKRVKVSGIYIDEDDVGYASVGENVRIKLLGCEEDALYSGAVLCCPEAPCPVASKILAYVKVMELLEHRPLLTAGYTCIMHVHTAREEVMLGKLHESSDGKKKKTNPQFVKSDCLVSIEILCFLIVVPSRGILGQEELSSRVCLPTCTAFFPSALVDAAVAALKAHGRLLPQGA</sequence>
<dbReference type="GO" id="GO:0003924">
    <property type="term" value="F:GTPase activity"/>
    <property type="evidence" value="ECO:0007669"/>
    <property type="project" value="InterPro"/>
</dbReference>
<feature type="region of interest" description="Disordered" evidence="6">
    <location>
        <begin position="71"/>
        <end position="126"/>
    </location>
</feature>
<dbReference type="SUPFAM" id="SSF52540">
    <property type="entry name" value="P-loop containing nucleoside triphosphate hydrolases"/>
    <property type="match status" value="1"/>
</dbReference>
<evidence type="ECO:0000256" key="1">
    <source>
        <dbReference type="ARBA" id="ARBA00004496"/>
    </source>
</evidence>
<comment type="similarity">
    <text evidence="2">Belongs to the TRAFAC class translation factor GTPase superfamily. Classic translation factor GTPase family. EF-Tu/EF-1A subfamily.</text>
</comment>
<evidence type="ECO:0000259" key="7">
    <source>
        <dbReference type="PROSITE" id="PS51722"/>
    </source>
</evidence>
<evidence type="ECO:0000256" key="6">
    <source>
        <dbReference type="SAM" id="MobiDB-lite"/>
    </source>
</evidence>
<evidence type="ECO:0000256" key="2">
    <source>
        <dbReference type="ARBA" id="ARBA00007249"/>
    </source>
</evidence>
<dbReference type="InterPro" id="IPR004161">
    <property type="entry name" value="EFTu-like_2"/>
</dbReference>
<dbReference type="Pfam" id="PF03144">
    <property type="entry name" value="GTP_EFTU_D2"/>
    <property type="match status" value="1"/>
</dbReference>
<dbReference type="Pfam" id="PF00009">
    <property type="entry name" value="GTP_EFTU"/>
    <property type="match status" value="2"/>
</dbReference>
<comment type="subcellular location">
    <subcellularLocation>
        <location evidence="1">Cytoplasm</location>
    </subcellularLocation>
</comment>
<evidence type="ECO:0000313" key="9">
    <source>
        <dbReference type="Proteomes" id="UP000095192"/>
    </source>
</evidence>
<dbReference type="PRINTS" id="PR00315">
    <property type="entry name" value="ELONGATNFCT"/>
</dbReference>
<feature type="compositionally biased region" description="Low complexity" evidence="6">
    <location>
        <begin position="38"/>
        <end position="51"/>
    </location>
</feature>
<keyword evidence="4" id="KW-0547">Nucleotide-binding</keyword>
<evidence type="ECO:0000256" key="4">
    <source>
        <dbReference type="ARBA" id="ARBA00022741"/>
    </source>
</evidence>
<dbReference type="PANTHER" id="PTHR23115">
    <property type="entry name" value="TRANSLATION FACTOR"/>
    <property type="match status" value="1"/>
</dbReference>
<dbReference type="GO" id="GO:0005525">
    <property type="term" value="F:GTP binding"/>
    <property type="evidence" value="ECO:0007669"/>
    <property type="project" value="UniProtKB-KW"/>
</dbReference>
<protein>
    <recommendedName>
        <fullName evidence="7">Tr-type G domain-containing protein</fullName>
    </recommendedName>
</protein>
<dbReference type="VEuPathDB" id="ToxoDB:LOC34618756"/>
<dbReference type="FunCoup" id="A0A1D3CSM2">
    <property type="interactions" value="190"/>
</dbReference>
<dbReference type="CDD" id="cd01883">
    <property type="entry name" value="EF1_alpha"/>
    <property type="match status" value="1"/>
</dbReference>
<dbReference type="InterPro" id="IPR027417">
    <property type="entry name" value="P-loop_NTPase"/>
</dbReference>
<dbReference type="PROSITE" id="PS00301">
    <property type="entry name" value="G_TR_1"/>
    <property type="match status" value="1"/>
</dbReference>
<evidence type="ECO:0000256" key="3">
    <source>
        <dbReference type="ARBA" id="ARBA00022490"/>
    </source>
</evidence>
<dbReference type="SUPFAM" id="SSF50447">
    <property type="entry name" value="Translation proteins"/>
    <property type="match status" value="1"/>
</dbReference>
<gene>
    <name evidence="8" type="ORF">cyc_01813</name>
</gene>
<dbReference type="VEuPathDB" id="ToxoDB:cyc_01813"/>
<dbReference type="CDD" id="cd04089">
    <property type="entry name" value="eRF3_II"/>
    <property type="match status" value="1"/>
</dbReference>
<dbReference type="InterPro" id="IPR054696">
    <property type="entry name" value="GTP-eEF1A_C"/>
</dbReference>
<reference evidence="8 9" key="1">
    <citation type="journal article" date="2016" name="BMC Genomics">
        <title>Comparative genomics reveals Cyclospora cayetanensis possesses coccidia-like metabolism and invasion components but unique surface antigens.</title>
        <authorList>
            <person name="Liu S."/>
            <person name="Wang L."/>
            <person name="Zheng H."/>
            <person name="Xu Z."/>
            <person name="Roellig D.M."/>
            <person name="Li N."/>
            <person name="Frace M.A."/>
            <person name="Tang K."/>
            <person name="Arrowood M.J."/>
            <person name="Moss D.M."/>
            <person name="Zhang L."/>
            <person name="Feng Y."/>
            <person name="Xiao L."/>
        </authorList>
    </citation>
    <scope>NUCLEOTIDE SEQUENCE [LARGE SCALE GENOMIC DNA]</scope>
    <source>
        <strain evidence="8 9">CHN_HEN01</strain>
    </source>
</reference>
<name>A0A1D3CSM2_9EIME</name>
<comment type="caution">
    <text evidence="8">The sequence shown here is derived from an EMBL/GenBank/DDBJ whole genome shotgun (WGS) entry which is preliminary data.</text>
</comment>